<protein>
    <submittedName>
        <fullName evidence="1">Uncharacterized protein</fullName>
    </submittedName>
</protein>
<evidence type="ECO:0000313" key="1">
    <source>
        <dbReference type="EMBL" id="PID59250.1"/>
    </source>
</evidence>
<comment type="caution">
    <text evidence="1">The sequence shown here is derived from an EMBL/GenBank/DDBJ whole genome shotgun (WGS) entry which is preliminary data.</text>
</comment>
<dbReference type="AlphaFoldDB" id="A0A2G6EAY2"/>
<evidence type="ECO:0000313" key="2">
    <source>
        <dbReference type="Proteomes" id="UP000229740"/>
    </source>
</evidence>
<reference evidence="1 2" key="1">
    <citation type="submission" date="2017-10" db="EMBL/GenBank/DDBJ databases">
        <title>Novel microbial diversity and functional potential in the marine mammal oral microbiome.</title>
        <authorList>
            <person name="Dudek N.K."/>
            <person name="Sun C.L."/>
            <person name="Burstein D."/>
            <person name="Kantor R.S."/>
            <person name="Aliaga Goltsman D.S."/>
            <person name="Bik E.M."/>
            <person name="Thomas B.C."/>
            <person name="Banfield J.F."/>
            <person name="Relman D.A."/>
        </authorList>
    </citation>
    <scope>NUCLEOTIDE SEQUENCE [LARGE SCALE GENOMIC DNA]</scope>
    <source>
        <strain evidence="1">DOLZORAL124_49_17</strain>
    </source>
</reference>
<proteinExistence type="predicted"/>
<gene>
    <name evidence="1" type="ORF">CSB45_00975</name>
</gene>
<dbReference type="EMBL" id="PDPS01000019">
    <property type="protein sequence ID" value="PID59250.1"/>
    <property type="molecule type" value="Genomic_DNA"/>
</dbReference>
<organism evidence="1 2">
    <name type="scientific">candidate division KSB3 bacterium</name>
    <dbReference type="NCBI Taxonomy" id="2044937"/>
    <lineage>
        <taxon>Bacteria</taxon>
        <taxon>candidate division KSB3</taxon>
    </lineage>
</organism>
<sequence length="92" mass="10588">MVISLYNQLKVRTAGVEDVRHIQAKSFYYFFDDIDIQLSDSVRFGVAIGFSVYNGRENLSTWMERTDALLYQAKGDKARSALRQLNKEGDDM</sequence>
<name>A0A2G6EAY2_9BACT</name>
<dbReference type="Proteomes" id="UP000229740">
    <property type="component" value="Unassembled WGS sequence"/>
</dbReference>
<accession>A0A2G6EAY2</accession>